<dbReference type="PROSITE" id="PS51191">
    <property type="entry name" value="FEMABX"/>
    <property type="match status" value="1"/>
</dbReference>
<evidence type="ECO:0000256" key="3">
    <source>
        <dbReference type="ARBA" id="ARBA00022679"/>
    </source>
</evidence>
<dbReference type="InterPro" id="IPR016181">
    <property type="entry name" value="Acyl_CoA_acyltransferase"/>
</dbReference>
<evidence type="ECO:0000256" key="1">
    <source>
        <dbReference type="ARBA" id="ARBA00009943"/>
    </source>
</evidence>
<reference evidence="8 9" key="1">
    <citation type="journal article" date="2018" name="Sci. Rep.">
        <title>Genomic diversity and distribution of Bifidobacterium longum subsp. longum across the human lifespan.</title>
        <authorList>
            <person name="Odamaki T."/>
            <person name="Bottacini F."/>
            <person name="Kato K."/>
            <person name="Mitsuyama E."/>
            <person name="Yoshida K."/>
            <person name="Horigome A."/>
            <person name="Xiao J.Z."/>
            <person name="van Sinderen D."/>
        </authorList>
    </citation>
    <scope>NUCLEOTIDE SEQUENCE [LARGE SCALE GENOMIC DNA]</scope>
    <source>
        <strain evidence="8 9">MCC10015</strain>
    </source>
</reference>
<dbReference type="InterPro" id="IPR003447">
    <property type="entry name" value="FEMABX"/>
</dbReference>
<keyword evidence="3" id="KW-0808">Transferase</keyword>
<dbReference type="SUPFAM" id="SSF55729">
    <property type="entry name" value="Acyl-CoA N-acyltransferases (Nat)"/>
    <property type="match status" value="2"/>
</dbReference>
<evidence type="ECO:0000313" key="8">
    <source>
        <dbReference type="EMBL" id="TCD98883.1"/>
    </source>
</evidence>
<dbReference type="Pfam" id="PF02388">
    <property type="entry name" value="FemAB"/>
    <property type="match status" value="1"/>
</dbReference>
<organism evidence="8 9">
    <name type="scientific">Bifidobacterium longum subsp. longum</name>
    <dbReference type="NCBI Taxonomy" id="1679"/>
    <lineage>
        <taxon>Bacteria</taxon>
        <taxon>Bacillati</taxon>
        <taxon>Actinomycetota</taxon>
        <taxon>Actinomycetes</taxon>
        <taxon>Bifidobacteriales</taxon>
        <taxon>Bifidobacteriaceae</taxon>
        <taxon>Bifidobacterium</taxon>
    </lineage>
</organism>
<dbReference type="Gene3D" id="3.40.630.30">
    <property type="match status" value="2"/>
</dbReference>
<dbReference type="RefSeq" id="WP_242668423.1">
    <property type="nucleotide sequence ID" value="NZ_SHPX01000002.1"/>
</dbReference>
<dbReference type="EMBL" id="SHPX01000002">
    <property type="protein sequence ID" value="TCD98883.1"/>
    <property type="molecule type" value="Genomic_DNA"/>
</dbReference>
<evidence type="ECO:0000256" key="6">
    <source>
        <dbReference type="ARBA" id="ARBA00023315"/>
    </source>
</evidence>
<sequence>MIYDITPITFNQLDLLSAGHPQGGFQQTGHMAYLAEPDVDATDLIGVTRNGVLSAGCLIAWTRGRLGLEGSIWLGPLCALDDPKLLEHMTRGIRLAARRRHAVSVTCWPNVEYQRHDADGNPIGAPDTMILDAYRSCGWKHQGFDTGYGKVVNRWNWIRTFDGIKDEKTLLASYKPRTRWSVNRAKTSGVQIRELTADDLGMFASIEQKTARRRGFTARDENYYRRFKETFGSRAHFMLAEIHAGELLTRLTAEYDKLAERLDLLRTQYENHPTSRIKRQEDDITRNLTAMEHRLNEARALTTHGSVIPAACALFVEHRRETVYLTAGALPEYRAYQAPALLVHEGMLRLCVNSTQPRRFNMYGITGVFNDPDDEGRGVLEFKQGFNGHAEELVGAFILPTSTIRYKLVEAVHAIKPLKKAGQTEDGRWLKPGALRRKPVMVELCRISQVTVGNESHVYC</sequence>
<evidence type="ECO:0000256" key="4">
    <source>
        <dbReference type="ARBA" id="ARBA00022960"/>
    </source>
</evidence>
<dbReference type="InterPro" id="IPR050644">
    <property type="entry name" value="PG_Glycine_Bridge_Synth"/>
</dbReference>
<keyword evidence="2" id="KW-0963">Cytoplasm</keyword>
<dbReference type="PANTHER" id="PTHR36174">
    <property type="entry name" value="LIPID II:GLYCINE GLYCYLTRANSFERASE"/>
    <property type="match status" value="1"/>
</dbReference>
<gene>
    <name evidence="8" type="ORF">MCC10015_0069</name>
</gene>
<dbReference type="AlphaFoldDB" id="A0A4R0TC18"/>
<evidence type="ECO:0000256" key="7">
    <source>
        <dbReference type="ARBA" id="ARBA00023316"/>
    </source>
</evidence>
<dbReference type="GO" id="GO:0016755">
    <property type="term" value="F:aminoacyltransferase activity"/>
    <property type="evidence" value="ECO:0007669"/>
    <property type="project" value="InterPro"/>
</dbReference>
<keyword evidence="4" id="KW-0133">Cell shape</keyword>
<evidence type="ECO:0000256" key="2">
    <source>
        <dbReference type="ARBA" id="ARBA00022490"/>
    </source>
</evidence>
<proteinExistence type="inferred from homology"/>
<dbReference type="Gene3D" id="1.20.58.90">
    <property type="match status" value="1"/>
</dbReference>
<keyword evidence="6" id="KW-0012">Acyltransferase</keyword>
<dbReference type="GO" id="GO:0009252">
    <property type="term" value="P:peptidoglycan biosynthetic process"/>
    <property type="evidence" value="ECO:0007669"/>
    <property type="project" value="UniProtKB-KW"/>
</dbReference>
<accession>A0A4R0TC18</accession>
<comment type="caution">
    <text evidence="8">The sequence shown here is derived from an EMBL/GenBank/DDBJ whole genome shotgun (WGS) entry which is preliminary data.</text>
</comment>
<dbReference type="GO" id="GO:0071555">
    <property type="term" value="P:cell wall organization"/>
    <property type="evidence" value="ECO:0007669"/>
    <property type="project" value="UniProtKB-KW"/>
</dbReference>
<name>A0A4R0TC18_BIFLL</name>
<dbReference type="Proteomes" id="UP000293441">
    <property type="component" value="Unassembled WGS sequence"/>
</dbReference>
<comment type="similarity">
    <text evidence="1">Belongs to the FemABX family.</text>
</comment>
<dbReference type="GO" id="GO:0008360">
    <property type="term" value="P:regulation of cell shape"/>
    <property type="evidence" value="ECO:0007669"/>
    <property type="project" value="UniProtKB-KW"/>
</dbReference>
<evidence type="ECO:0000313" key="9">
    <source>
        <dbReference type="Proteomes" id="UP000293441"/>
    </source>
</evidence>
<dbReference type="PANTHER" id="PTHR36174:SF2">
    <property type="entry name" value="AMINOACYLTRANSFERASE FEMA"/>
    <property type="match status" value="1"/>
</dbReference>
<evidence type="ECO:0000256" key="5">
    <source>
        <dbReference type="ARBA" id="ARBA00022984"/>
    </source>
</evidence>
<protein>
    <submittedName>
        <fullName evidence="8">Uncharacterized protein</fullName>
    </submittedName>
</protein>
<keyword evidence="7" id="KW-0961">Cell wall biogenesis/degradation</keyword>
<keyword evidence="5" id="KW-0573">Peptidoglycan synthesis</keyword>